<evidence type="ECO:0000256" key="2">
    <source>
        <dbReference type="ARBA" id="ARBA00022741"/>
    </source>
</evidence>
<dbReference type="Proteomes" id="UP001595632">
    <property type="component" value="Unassembled WGS sequence"/>
</dbReference>
<keyword evidence="3 5" id="KW-0067">ATP-binding</keyword>
<evidence type="ECO:0000313" key="5">
    <source>
        <dbReference type="EMBL" id="MFC3144260.1"/>
    </source>
</evidence>
<evidence type="ECO:0000259" key="4">
    <source>
        <dbReference type="PROSITE" id="PS50893"/>
    </source>
</evidence>
<name>A0ABV7GWB5_9RHOB</name>
<dbReference type="Pfam" id="PF00005">
    <property type="entry name" value="ABC_tran"/>
    <property type="match status" value="1"/>
</dbReference>
<proteinExistence type="predicted"/>
<comment type="caution">
    <text evidence="5">The sequence shown here is derived from an EMBL/GenBank/DDBJ whole genome shotgun (WGS) entry which is preliminary data.</text>
</comment>
<dbReference type="InterPro" id="IPR003439">
    <property type="entry name" value="ABC_transporter-like_ATP-bd"/>
</dbReference>
<keyword evidence="2" id="KW-0547">Nucleotide-binding</keyword>
<dbReference type="PANTHER" id="PTHR42781:SF4">
    <property type="entry name" value="SPERMIDINE_PUTRESCINE IMPORT ATP-BINDING PROTEIN POTA"/>
    <property type="match status" value="1"/>
</dbReference>
<dbReference type="InterPro" id="IPR050093">
    <property type="entry name" value="ABC_SmlMolc_Importer"/>
</dbReference>
<organism evidence="5 6">
    <name type="scientific">Psychromarinibacter halotolerans</name>
    <dbReference type="NCBI Taxonomy" id="1775175"/>
    <lineage>
        <taxon>Bacteria</taxon>
        <taxon>Pseudomonadati</taxon>
        <taxon>Pseudomonadota</taxon>
        <taxon>Alphaproteobacteria</taxon>
        <taxon>Rhodobacterales</taxon>
        <taxon>Paracoccaceae</taxon>
        <taxon>Psychromarinibacter</taxon>
    </lineage>
</organism>
<sequence>MSRDYLRLQQLQAHYGKSLAADDITLNIDKGELIALLGPSGCGKTTTLRMIAGFVQPTSGEVIVDGENVTAKAPHKRNIGVVFQSYALFPHLTVLGNVAFGLSMRAIPKAQRLERARATLDLVGLGPFADRYPAQLSGGQQQRVALARALVIEPSVLLLDEPLSNLDAHLRGEMRSEIRSLQKRLSITTVFVTHDQAEALAMADRVVVMNAGRIVEIGEPRALCDQPGDEFTASFLGERTVITGETQNGVFRAPGFQWDGAPDGATRAVLRAARLRFDPAAGPKVSDGTVQASAYLGDTVETDVAMTSGRVRLLTPSDQPVPPVGAACAIHALPGSVTFI</sequence>
<dbReference type="InterPro" id="IPR003593">
    <property type="entry name" value="AAA+_ATPase"/>
</dbReference>
<accession>A0ABV7GWB5</accession>
<dbReference type="PANTHER" id="PTHR42781">
    <property type="entry name" value="SPERMIDINE/PUTRESCINE IMPORT ATP-BINDING PROTEIN POTA"/>
    <property type="match status" value="1"/>
</dbReference>
<evidence type="ECO:0000256" key="3">
    <source>
        <dbReference type="ARBA" id="ARBA00022840"/>
    </source>
</evidence>
<dbReference type="EMBL" id="JBHRTB010000010">
    <property type="protein sequence ID" value="MFC3144260.1"/>
    <property type="molecule type" value="Genomic_DNA"/>
</dbReference>
<protein>
    <submittedName>
        <fullName evidence="5">ABC transporter ATP-binding protein</fullName>
    </submittedName>
</protein>
<dbReference type="RefSeq" id="WP_275631519.1">
    <property type="nucleotide sequence ID" value="NZ_JARGYD010000001.1"/>
</dbReference>
<reference evidence="6" key="1">
    <citation type="journal article" date="2019" name="Int. J. Syst. Evol. Microbiol.">
        <title>The Global Catalogue of Microorganisms (GCM) 10K type strain sequencing project: providing services to taxonomists for standard genome sequencing and annotation.</title>
        <authorList>
            <consortium name="The Broad Institute Genomics Platform"/>
            <consortium name="The Broad Institute Genome Sequencing Center for Infectious Disease"/>
            <person name="Wu L."/>
            <person name="Ma J."/>
        </authorList>
    </citation>
    <scope>NUCLEOTIDE SEQUENCE [LARGE SCALE GENOMIC DNA]</scope>
    <source>
        <strain evidence="6">KCTC 52366</strain>
    </source>
</reference>
<dbReference type="PROSITE" id="PS50893">
    <property type="entry name" value="ABC_TRANSPORTER_2"/>
    <property type="match status" value="1"/>
</dbReference>
<feature type="domain" description="ABC transporter" evidence="4">
    <location>
        <begin position="6"/>
        <end position="236"/>
    </location>
</feature>
<dbReference type="SUPFAM" id="SSF52540">
    <property type="entry name" value="P-loop containing nucleoside triphosphate hydrolases"/>
    <property type="match status" value="1"/>
</dbReference>
<keyword evidence="1" id="KW-0813">Transport</keyword>
<keyword evidence="6" id="KW-1185">Reference proteome</keyword>
<dbReference type="GO" id="GO:0005524">
    <property type="term" value="F:ATP binding"/>
    <property type="evidence" value="ECO:0007669"/>
    <property type="project" value="UniProtKB-KW"/>
</dbReference>
<gene>
    <name evidence="5" type="ORF">ACFOGP_16175</name>
</gene>
<evidence type="ECO:0000256" key="1">
    <source>
        <dbReference type="ARBA" id="ARBA00022448"/>
    </source>
</evidence>
<dbReference type="InterPro" id="IPR017871">
    <property type="entry name" value="ABC_transporter-like_CS"/>
</dbReference>
<dbReference type="SMART" id="SM00382">
    <property type="entry name" value="AAA"/>
    <property type="match status" value="1"/>
</dbReference>
<evidence type="ECO:0000313" key="6">
    <source>
        <dbReference type="Proteomes" id="UP001595632"/>
    </source>
</evidence>
<dbReference type="Gene3D" id="3.40.50.300">
    <property type="entry name" value="P-loop containing nucleotide triphosphate hydrolases"/>
    <property type="match status" value="1"/>
</dbReference>
<dbReference type="PROSITE" id="PS00211">
    <property type="entry name" value="ABC_TRANSPORTER_1"/>
    <property type="match status" value="1"/>
</dbReference>
<dbReference type="InterPro" id="IPR027417">
    <property type="entry name" value="P-loop_NTPase"/>
</dbReference>